<dbReference type="RefSeq" id="WP_005965676.1">
    <property type="nucleotide sequence ID" value="NZ_CP090569.1"/>
</dbReference>
<evidence type="ECO:0000313" key="3">
    <source>
        <dbReference type="Proteomes" id="UP001056649"/>
    </source>
</evidence>
<sequence length="258" mass="28988">MASIGQELLNVPMGDMIRQMAFAIAEGQYQLDENSINVAEMMGGLTTVYDEEGNVSFDDSRVFFGYEYMTMKEARAFAAVDDALTGTMGADVIKLNEILDKIDKDVEGNPVTDDSEIRVPTRLSMLELGFAPVFYQFVDTIIEVKIAIKITRTREYSRTRSNMQTERTGSHRRKRSFWGTSRSSSNRTQVSTSQVDATYASKYSYTAEGASLLRTKLSPVPPPPMLEERIRGLMDNEEARRQASLEKKRTELGLDTPS</sequence>
<proteinExistence type="predicted"/>
<feature type="compositionally biased region" description="Basic and acidic residues" evidence="1">
    <location>
        <begin position="233"/>
        <end position="252"/>
    </location>
</feature>
<reference evidence="2" key="1">
    <citation type="journal article" date="2022" name="Mol. Ecol. Resour.">
        <title>The complete and closed genome of the facultative generalist Candidatus Endoriftia persephone from deep-sea hydrothermal vents.</title>
        <authorList>
            <person name="de Oliveira A.L."/>
            <person name="Srivastava A."/>
            <person name="Espada-Hinojosa S."/>
            <person name="Bright M."/>
        </authorList>
    </citation>
    <scope>NUCLEOTIDE SEQUENCE</scope>
    <source>
        <strain evidence="2">Tica-EPR-9o50.N</strain>
    </source>
</reference>
<accession>A0A9J6ZZW1</accession>
<evidence type="ECO:0000313" key="2">
    <source>
        <dbReference type="EMBL" id="USF88258.1"/>
    </source>
</evidence>
<dbReference type="Proteomes" id="UP001056649">
    <property type="component" value="Chromosome"/>
</dbReference>
<name>A0A9J6ZZW1_9GAMM</name>
<protein>
    <submittedName>
        <fullName evidence="2">Uncharacterized protein</fullName>
    </submittedName>
</protein>
<feature type="compositionally biased region" description="Polar residues" evidence="1">
    <location>
        <begin position="178"/>
        <end position="194"/>
    </location>
</feature>
<organism evidence="2 3">
    <name type="scientific">Candidatus Endoriftia persephonae</name>
    <dbReference type="NCBI Taxonomy" id="393765"/>
    <lineage>
        <taxon>Bacteria</taxon>
        <taxon>Pseudomonadati</taxon>
        <taxon>Pseudomonadota</taxon>
        <taxon>Gammaproteobacteria</taxon>
        <taxon>Chromatiales</taxon>
        <taxon>Sedimenticolaceae</taxon>
        <taxon>Candidatus Endoriftia</taxon>
    </lineage>
</organism>
<evidence type="ECO:0000256" key="1">
    <source>
        <dbReference type="SAM" id="MobiDB-lite"/>
    </source>
</evidence>
<feature type="region of interest" description="Disordered" evidence="1">
    <location>
        <begin position="233"/>
        <end position="258"/>
    </location>
</feature>
<dbReference type="AlphaFoldDB" id="A0A9J6ZZW1"/>
<dbReference type="EMBL" id="CP090569">
    <property type="protein sequence ID" value="USF88258.1"/>
    <property type="molecule type" value="Genomic_DNA"/>
</dbReference>
<dbReference type="KEGG" id="eps:L0Y14_03195"/>
<gene>
    <name evidence="2" type="ORF">L0Y14_03195</name>
</gene>
<keyword evidence="3" id="KW-1185">Reference proteome</keyword>
<feature type="region of interest" description="Disordered" evidence="1">
    <location>
        <begin position="158"/>
        <end position="194"/>
    </location>
</feature>